<organism evidence="3 4">
    <name type="scientific">Lucilia cuprina</name>
    <name type="common">Green bottle fly</name>
    <name type="synonym">Australian sheep blowfly</name>
    <dbReference type="NCBI Taxonomy" id="7375"/>
    <lineage>
        <taxon>Eukaryota</taxon>
        <taxon>Metazoa</taxon>
        <taxon>Ecdysozoa</taxon>
        <taxon>Arthropoda</taxon>
        <taxon>Hexapoda</taxon>
        <taxon>Insecta</taxon>
        <taxon>Pterygota</taxon>
        <taxon>Neoptera</taxon>
        <taxon>Endopterygota</taxon>
        <taxon>Diptera</taxon>
        <taxon>Brachycera</taxon>
        <taxon>Muscomorpha</taxon>
        <taxon>Oestroidea</taxon>
        <taxon>Calliphoridae</taxon>
        <taxon>Luciliinae</taxon>
        <taxon>Lucilia</taxon>
    </lineage>
</organism>
<accession>A0A0L0CAI9</accession>
<feature type="region of interest" description="Disordered" evidence="1">
    <location>
        <begin position="72"/>
        <end position="107"/>
    </location>
</feature>
<gene>
    <name evidence="3" type="ORF">FF38_06567</name>
</gene>
<evidence type="ECO:0000256" key="2">
    <source>
        <dbReference type="SAM" id="Phobius"/>
    </source>
</evidence>
<keyword evidence="2" id="KW-0812">Transmembrane</keyword>
<keyword evidence="2" id="KW-0472">Membrane</keyword>
<dbReference type="AlphaFoldDB" id="A0A0L0CAI9"/>
<reference evidence="3 4" key="1">
    <citation type="journal article" date="2015" name="Nat. Commun.">
        <title>Lucilia cuprina genome unlocks parasitic fly biology to underpin future interventions.</title>
        <authorList>
            <person name="Anstead C.A."/>
            <person name="Korhonen P.K."/>
            <person name="Young N.D."/>
            <person name="Hall R.S."/>
            <person name="Jex A.R."/>
            <person name="Murali S.C."/>
            <person name="Hughes D.S."/>
            <person name="Lee S.F."/>
            <person name="Perry T."/>
            <person name="Stroehlein A.J."/>
            <person name="Ansell B.R."/>
            <person name="Breugelmans B."/>
            <person name="Hofmann A."/>
            <person name="Qu J."/>
            <person name="Dugan S."/>
            <person name="Lee S.L."/>
            <person name="Chao H."/>
            <person name="Dinh H."/>
            <person name="Han Y."/>
            <person name="Doddapaneni H.V."/>
            <person name="Worley K.C."/>
            <person name="Muzny D.M."/>
            <person name="Ioannidis P."/>
            <person name="Waterhouse R.M."/>
            <person name="Zdobnov E.M."/>
            <person name="James P.J."/>
            <person name="Bagnall N.H."/>
            <person name="Kotze A.C."/>
            <person name="Gibbs R.A."/>
            <person name="Richards S."/>
            <person name="Batterham P."/>
            <person name="Gasser R.B."/>
        </authorList>
    </citation>
    <scope>NUCLEOTIDE SEQUENCE [LARGE SCALE GENOMIC DNA]</scope>
    <source>
        <strain evidence="3 4">LS</strain>
        <tissue evidence="3">Full body</tissue>
    </source>
</reference>
<dbReference type="EMBL" id="JRES01000668">
    <property type="protein sequence ID" value="KNC29418.1"/>
    <property type="molecule type" value="Genomic_DNA"/>
</dbReference>
<feature type="compositionally biased region" description="Basic and acidic residues" evidence="1">
    <location>
        <begin position="92"/>
        <end position="107"/>
    </location>
</feature>
<sequence>MNQDFMIIKRSSSLQVYKWGVTNPTTIIENITLKVLRLLTIFVAIIDDTVAAAVNVAVLLLLCPLSRLQRANRSDDYSPSSIKSTSGKKLSRRLESGKNHPLSESKKSFNNDVKDILSKSCSLMGINRSQHKYISWASTVIFVEDVLCMT</sequence>
<name>A0A0L0CAI9_LUCCU</name>
<evidence type="ECO:0000313" key="3">
    <source>
        <dbReference type="EMBL" id="KNC29418.1"/>
    </source>
</evidence>
<keyword evidence="4" id="KW-1185">Reference proteome</keyword>
<comment type="caution">
    <text evidence="3">The sequence shown here is derived from an EMBL/GenBank/DDBJ whole genome shotgun (WGS) entry which is preliminary data.</text>
</comment>
<evidence type="ECO:0000256" key="1">
    <source>
        <dbReference type="SAM" id="MobiDB-lite"/>
    </source>
</evidence>
<protein>
    <submittedName>
        <fullName evidence="3">Uncharacterized protein</fullName>
    </submittedName>
</protein>
<feature type="compositionally biased region" description="Polar residues" evidence="1">
    <location>
        <begin position="77"/>
        <end position="88"/>
    </location>
</feature>
<dbReference type="Proteomes" id="UP000037069">
    <property type="component" value="Unassembled WGS sequence"/>
</dbReference>
<feature type="transmembrane region" description="Helical" evidence="2">
    <location>
        <begin position="38"/>
        <end position="63"/>
    </location>
</feature>
<keyword evidence="2" id="KW-1133">Transmembrane helix</keyword>
<evidence type="ECO:0000313" key="4">
    <source>
        <dbReference type="Proteomes" id="UP000037069"/>
    </source>
</evidence>
<proteinExistence type="predicted"/>